<comment type="similarity">
    <text evidence="9">Belongs to the eIF-3 subunit L family.</text>
</comment>
<comment type="caution">
    <text evidence="13">The sequence shown here is derived from an EMBL/GenBank/DDBJ whole genome shotgun (WGS) entry which is preliminary data.</text>
</comment>
<keyword evidence="11" id="KW-0812">Transmembrane</keyword>
<dbReference type="InterPro" id="IPR019382">
    <property type="entry name" value="eIF3l"/>
</dbReference>
<evidence type="ECO:0000259" key="12">
    <source>
        <dbReference type="PROSITE" id="PS50250"/>
    </source>
</evidence>
<feature type="transmembrane region" description="Helical" evidence="11">
    <location>
        <begin position="35"/>
        <end position="59"/>
    </location>
</feature>
<dbReference type="GO" id="GO:0016282">
    <property type="term" value="C:eukaryotic 43S preinitiation complex"/>
    <property type="evidence" value="ECO:0007669"/>
    <property type="project" value="UniProtKB-UniRule"/>
</dbReference>
<dbReference type="InterPro" id="IPR002328">
    <property type="entry name" value="ADH_Zn_CS"/>
</dbReference>
<dbReference type="PANTHER" id="PTHR13242:SF0">
    <property type="entry name" value="EUKARYOTIC TRANSLATION INITIATION FACTOR 3 SUBUNIT L"/>
    <property type="match status" value="1"/>
</dbReference>
<keyword evidence="7 9" id="KW-0648">Protein biosynthesis</keyword>
<evidence type="ECO:0000256" key="7">
    <source>
        <dbReference type="ARBA" id="ARBA00022917"/>
    </source>
</evidence>
<evidence type="ECO:0000256" key="4">
    <source>
        <dbReference type="ARBA" id="ARBA00022540"/>
    </source>
</evidence>
<protein>
    <recommendedName>
        <fullName evidence="9">Eukaryotic translation initiation factor 3 subunit L</fullName>
        <shortName evidence="9">eIF3l</shortName>
    </recommendedName>
</protein>
<comment type="cofactor">
    <cofactor evidence="1 10">
        <name>Zn(2+)</name>
        <dbReference type="ChEBI" id="CHEBI:29105"/>
    </cofactor>
</comment>
<dbReference type="GO" id="GO:0005852">
    <property type="term" value="C:eukaryotic translation initiation factor 3 complex"/>
    <property type="evidence" value="ECO:0007669"/>
    <property type="project" value="UniProtKB-UniRule"/>
</dbReference>
<evidence type="ECO:0000256" key="2">
    <source>
        <dbReference type="ARBA" id="ARBA00011738"/>
    </source>
</evidence>
<organism evidence="13 14">
    <name type="scientific">Sesamum angolense</name>
    <dbReference type="NCBI Taxonomy" id="2727404"/>
    <lineage>
        <taxon>Eukaryota</taxon>
        <taxon>Viridiplantae</taxon>
        <taxon>Streptophyta</taxon>
        <taxon>Embryophyta</taxon>
        <taxon>Tracheophyta</taxon>
        <taxon>Spermatophyta</taxon>
        <taxon>Magnoliopsida</taxon>
        <taxon>eudicotyledons</taxon>
        <taxon>Gunneridae</taxon>
        <taxon>Pentapetalae</taxon>
        <taxon>asterids</taxon>
        <taxon>lamiids</taxon>
        <taxon>Lamiales</taxon>
        <taxon>Pedaliaceae</taxon>
        <taxon>Sesamum</taxon>
    </lineage>
</organism>
<evidence type="ECO:0000256" key="5">
    <source>
        <dbReference type="ARBA" id="ARBA00022723"/>
    </source>
</evidence>
<dbReference type="SUPFAM" id="SSF51735">
    <property type="entry name" value="NAD(P)-binding Rossmann-fold domains"/>
    <property type="match status" value="1"/>
</dbReference>
<keyword evidence="3 9" id="KW-0963">Cytoplasm</keyword>
<keyword evidence="11" id="KW-1133">Transmembrane helix</keyword>
<dbReference type="EMBL" id="JACGWL010000013">
    <property type="protein sequence ID" value="KAK4388854.1"/>
    <property type="molecule type" value="Genomic_DNA"/>
</dbReference>
<evidence type="ECO:0000256" key="6">
    <source>
        <dbReference type="ARBA" id="ARBA00022833"/>
    </source>
</evidence>
<accession>A0AAE1W8T0</accession>
<dbReference type="GO" id="GO:0033290">
    <property type="term" value="C:eukaryotic 48S preinitiation complex"/>
    <property type="evidence" value="ECO:0007669"/>
    <property type="project" value="UniProtKB-UniRule"/>
</dbReference>
<keyword evidence="14" id="KW-1185">Reference proteome</keyword>
<dbReference type="InterPro" id="IPR013149">
    <property type="entry name" value="ADH-like_C"/>
</dbReference>
<dbReference type="Gene3D" id="3.40.50.720">
    <property type="entry name" value="NAD(P)-binding Rossmann-like Domain"/>
    <property type="match status" value="1"/>
</dbReference>
<dbReference type="HAMAP" id="MF_03011">
    <property type="entry name" value="eIF3l"/>
    <property type="match status" value="1"/>
</dbReference>
<feature type="transmembrane region" description="Helical" evidence="11">
    <location>
        <begin position="184"/>
        <end position="204"/>
    </location>
</feature>
<feature type="transmembrane region" description="Helical" evidence="11">
    <location>
        <begin position="224"/>
        <end position="248"/>
    </location>
</feature>
<dbReference type="FunFam" id="3.40.50.720:FF:000003">
    <property type="entry name" value="S-(hydroxymethyl)glutathione dehydrogenase"/>
    <property type="match status" value="1"/>
</dbReference>
<comment type="subunit">
    <text evidence="2">Homodimer.</text>
</comment>
<sequence length="1269" mass="142836">MAIIGDALRQAFMPKHEYESLREEEKAWQKIQKPLISLSLTLISLSVFVSTVISLKIVFPDDNLRRPFCRDLRIQPLSINFTTPVASVGARGESDLLPGAFVLTDQETVDYYWMVVFVPSAMIFAASVVYLIAGITVAYSAPVRHGCLKVVENNYCASRRTFDGCCIHHQFNVVALICVPSYDFVSAILPCTSFVLCLSVYASAYHVRLLDYKKGPFLLYPRLGGVRCLSILNIVFAIIFGLLALFLGSTLLTLGSSCSLPLFWCYEIACWGLVILHGGAAFFLRRKAAVVLDDSDFAGRNIGLEMLEANPPEFTPDMERRVNEGFKSWMGPSFLSSDEEDEPDDYLEAPKSLRRYRSKFLLPKQQLPPTTMAGATSYDHDLPVPGESPSIGYDPNYVPDSVKSFVVHMYRHIREKNVYEIHQMYENSFQSISDRLFKDSPWPSVDAVAPYVDNDHVFCLLYREMWFRHLYARLSPTPKQRIDSWDNYCSLFQVVLHGVVNMQLPNQWLWDMVDEFVYQFQSFCQYRAKMKNKTEQEIALLRQYDQAWNVYGVLNFLQALVEKSMIIQILEQEKEGLEQFTATDGYDYSGGSNVLKVLGYFSMIGLLRVHCLLGDYHTGLKCLVPIDISQQGVYTSVIGSHITTIYHYGFANVMLRRYVEAIREFNKILVYIFKTKQYHQKSPQYEQILKKNEQMYALLAISLSLCPQVKLVEETVNSQLREKYGEKMLRMQRYDDEAFALYDELFSYACPKFITPAPPSYEEPLVNYNQDAYRLQLKLFLYEVKQQQLLSGVRTYLKVYSTISLGKLAAYMEVDEPTLRTILMTYKHKTHSVDSDGKITSNADVDFYIDDDIIHVFESKPAKRNGDYFMRQIVKSHRRTILQYHSRAPSYPLNCGTSIKQPLDKQSMCFLEAADTMSNTTAPAVISCKAAVIRKPGEPLQVEEIQVDPPKSTEPLFPRIPGHEGVGVVESVGDKVTHINVGDTVMPLYLGECGECLNCSSGRTNLCHKYPLGFSGLLPDGTSRMSVGGEIIYHHFSCSTWSEYVVIEANYAVKVDPRVSLPHASFLCCGFTTGFGSTWREVNMEKGSTVAVIGLGAVGLGAVKGAQMQGASKIIGIDINELKHQKAKAFGITEFINPKLSDKSVSELIKEATGGLGVDYCFECTGVPALLNEAIEGSKVGLGTIVFIGAGLEKSGELNYIPLLCGRTVRGSIYGGVRTQSDLPKIVEKCVNKEIDLDELITHEVSLAEINKGFEYMKQPSSVKVVIKF</sequence>
<evidence type="ECO:0000313" key="14">
    <source>
        <dbReference type="Proteomes" id="UP001289374"/>
    </source>
</evidence>
<gene>
    <name evidence="13" type="ORF">Sango_2222400</name>
</gene>
<dbReference type="GO" id="GO:0008270">
    <property type="term" value="F:zinc ion binding"/>
    <property type="evidence" value="ECO:0007669"/>
    <property type="project" value="InterPro"/>
</dbReference>
<comment type="subunit">
    <text evidence="9">Component of the eukaryotic translation initiation factor 3 (eIF-3) complex.</text>
</comment>
<evidence type="ECO:0000256" key="3">
    <source>
        <dbReference type="ARBA" id="ARBA00022490"/>
    </source>
</evidence>
<dbReference type="GO" id="GO:0003743">
    <property type="term" value="F:translation initiation factor activity"/>
    <property type="evidence" value="ECO:0007669"/>
    <property type="project" value="UniProtKB-UniRule"/>
</dbReference>
<dbReference type="GO" id="GO:0001732">
    <property type="term" value="P:formation of cytoplasmic translation initiation complex"/>
    <property type="evidence" value="ECO:0007669"/>
    <property type="project" value="UniProtKB-UniRule"/>
</dbReference>
<dbReference type="PROSITE" id="PS00059">
    <property type="entry name" value="ADH_ZINC"/>
    <property type="match status" value="1"/>
</dbReference>
<proteinExistence type="inferred from homology"/>
<comment type="function">
    <text evidence="9">Component of the eukaryotic translation initiation factor 3 (eIF-3) complex, which is involved in protein synthesis of a specialized repertoire of mRNAs and, together with other initiation factors, stimulates binding of mRNA and methionyl-tRNAi to the 40S ribosome. The eIF-3 complex specifically targets and initiates translation of a subset of mRNAs involved in cell proliferation.</text>
</comment>
<dbReference type="Proteomes" id="UP001289374">
    <property type="component" value="Unassembled WGS sequence"/>
</dbReference>
<keyword evidence="6 10" id="KW-0862">Zinc</keyword>
<evidence type="ECO:0000256" key="9">
    <source>
        <dbReference type="HAMAP-Rule" id="MF_03011"/>
    </source>
</evidence>
<dbReference type="InterPro" id="IPR011032">
    <property type="entry name" value="GroES-like_sf"/>
</dbReference>
<feature type="transmembrane region" description="Helical" evidence="11">
    <location>
        <begin position="260"/>
        <end position="284"/>
    </location>
</feature>
<dbReference type="SUPFAM" id="SSF50129">
    <property type="entry name" value="GroES-like"/>
    <property type="match status" value="2"/>
</dbReference>
<keyword evidence="8" id="KW-0560">Oxidoreductase</keyword>
<reference evidence="13" key="1">
    <citation type="submission" date="2020-06" db="EMBL/GenBank/DDBJ databases">
        <authorList>
            <person name="Li T."/>
            <person name="Hu X."/>
            <person name="Zhang T."/>
            <person name="Song X."/>
            <person name="Zhang H."/>
            <person name="Dai N."/>
            <person name="Sheng W."/>
            <person name="Hou X."/>
            <person name="Wei L."/>
        </authorList>
    </citation>
    <scope>NUCLEOTIDE SEQUENCE</scope>
    <source>
        <strain evidence="13">K16</strain>
        <tissue evidence="13">Leaf</tissue>
    </source>
</reference>
<dbReference type="GO" id="GO:0016491">
    <property type="term" value="F:oxidoreductase activity"/>
    <property type="evidence" value="ECO:0007669"/>
    <property type="project" value="UniProtKB-KW"/>
</dbReference>
<dbReference type="Pfam" id="PF08240">
    <property type="entry name" value="ADH_N"/>
    <property type="match status" value="1"/>
</dbReference>
<name>A0AAE1W8T0_9LAMI</name>
<dbReference type="AlphaFoldDB" id="A0AAE1W8T0"/>
<feature type="domain" description="PCI" evidence="12">
    <location>
        <begin position="664"/>
        <end position="863"/>
    </location>
</feature>
<evidence type="ECO:0000313" key="13">
    <source>
        <dbReference type="EMBL" id="KAK4388854.1"/>
    </source>
</evidence>
<comment type="subcellular location">
    <subcellularLocation>
        <location evidence="9">Cytoplasm</location>
    </subcellularLocation>
</comment>
<dbReference type="Gene3D" id="3.90.180.10">
    <property type="entry name" value="Medium-chain alcohol dehydrogenases, catalytic domain"/>
    <property type="match status" value="1"/>
</dbReference>
<reference evidence="13" key="2">
    <citation type="journal article" date="2024" name="Plant">
        <title>Genomic evolution and insights into agronomic trait innovations of Sesamum species.</title>
        <authorList>
            <person name="Miao H."/>
            <person name="Wang L."/>
            <person name="Qu L."/>
            <person name="Liu H."/>
            <person name="Sun Y."/>
            <person name="Le M."/>
            <person name="Wang Q."/>
            <person name="Wei S."/>
            <person name="Zheng Y."/>
            <person name="Lin W."/>
            <person name="Duan Y."/>
            <person name="Cao H."/>
            <person name="Xiong S."/>
            <person name="Wang X."/>
            <person name="Wei L."/>
            <person name="Li C."/>
            <person name="Ma Q."/>
            <person name="Ju M."/>
            <person name="Zhao R."/>
            <person name="Li G."/>
            <person name="Mu C."/>
            <person name="Tian Q."/>
            <person name="Mei H."/>
            <person name="Zhang T."/>
            <person name="Gao T."/>
            <person name="Zhang H."/>
        </authorList>
    </citation>
    <scope>NUCLEOTIDE SEQUENCE</scope>
    <source>
        <strain evidence="13">K16</strain>
    </source>
</reference>
<feature type="transmembrane region" description="Helical" evidence="11">
    <location>
        <begin position="111"/>
        <end position="139"/>
    </location>
</feature>
<evidence type="ECO:0000256" key="11">
    <source>
        <dbReference type="SAM" id="Phobius"/>
    </source>
</evidence>
<evidence type="ECO:0000256" key="8">
    <source>
        <dbReference type="ARBA" id="ARBA00023002"/>
    </source>
</evidence>
<dbReference type="InterPro" id="IPR000717">
    <property type="entry name" value="PCI_dom"/>
</dbReference>
<keyword evidence="5 10" id="KW-0479">Metal-binding</keyword>
<dbReference type="InterPro" id="IPR013154">
    <property type="entry name" value="ADH-like_N"/>
</dbReference>
<dbReference type="Pfam" id="PF10255">
    <property type="entry name" value="Paf67"/>
    <property type="match status" value="1"/>
</dbReference>
<keyword evidence="4 9" id="KW-0396">Initiation factor</keyword>
<dbReference type="InterPro" id="IPR036291">
    <property type="entry name" value="NAD(P)-bd_dom_sf"/>
</dbReference>
<keyword evidence="11" id="KW-0472">Membrane</keyword>
<dbReference type="PANTHER" id="PTHR13242">
    <property type="entry name" value="EUKARYOTIC TRANSLATION INITIATION FACTOR 3"/>
    <property type="match status" value="1"/>
</dbReference>
<evidence type="ECO:0000256" key="10">
    <source>
        <dbReference type="RuleBase" id="RU361277"/>
    </source>
</evidence>
<comment type="similarity">
    <text evidence="10">Belongs to the zinc-containing alcohol dehydrogenase family.</text>
</comment>
<evidence type="ECO:0000256" key="1">
    <source>
        <dbReference type="ARBA" id="ARBA00001947"/>
    </source>
</evidence>
<dbReference type="CDD" id="cd08277">
    <property type="entry name" value="liver_alcohol_DH_like"/>
    <property type="match status" value="1"/>
</dbReference>
<dbReference type="PROSITE" id="PS50250">
    <property type="entry name" value="PCI"/>
    <property type="match status" value="1"/>
</dbReference>
<dbReference type="Pfam" id="PF00107">
    <property type="entry name" value="ADH_zinc_N"/>
    <property type="match status" value="1"/>
</dbReference>